<dbReference type="GeneID" id="301135098"/>
<comment type="caution">
    <text evidence="5">The sequence shown here is derived from an EMBL/GenBank/DDBJ whole genome shotgun (WGS) entry which is preliminary data.</text>
</comment>
<dbReference type="EMBL" id="LILB01000001">
    <property type="protein sequence ID" value="KOO51478.1"/>
    <property type="molecule type" value="Genomic_DNA"/>
</dbReference>
<accession>A0A0M0LLB4</accession>
<dbReference type="OrthoDB" id="882119at2"/>
<feature type="domain" description="CHY-type" evidence="4">
    <location>
        <begin position="7"/>
        <end position="87"/>
    </location>
</feature>
<dbReference type="InterPro" id="IPR008913">
    <property type="entry name" value="Znf_CHY"/>
</dbReference>
<evidence type="ECO:0000313" key="5">
    <source>
        <dbReference type="EMBL" id="KOO51478.1"/>
    </source>
</evidence>
<dbReference type="InterPro" id="IPR037274">
    <property type="entry name" value="Znf_CHY_sf"/>
</dbReference>
<gene>
    <name evidence="5" type="ORF">AMD00_03105</name>
</gene>
<evidence type="ECO:0000256" key="1">
    <source>
        <dbReference type="ARBA" id="ARBA00022723"/>
    </source>
</evidence>
<protein>
    <recommendedName>
        <fullName evidence="4">CHY-type domain-containing protein</fullName>
    </recommendedName>
</protein>
<keyword evidence="2" id="KW-0863">Zinc-finger</keyword>
<dbReference type="GO" id="GO:0045041">
    <property type="term" value="P:protein import into mitochondrial intermembrane space"/>
    <property type="evidence" value="ECO:0007669"/>
    <property type="project" value="TreeGrafter"/>
</dbReference>
<sequence length="103" mass="12141">MKVYGLLVDDKTRCIHYHTDKDIVALKFKCCNKYYPCFECHAACELHEPEVWSKNESDELAVLCGICKKEHTITEYIGTNHCLQCGSRFNERCEDHYHLYFDV</sequence>
<dbReference type="InterPro" id="IPR016694">
    <property type="entry name" value="UCP017292"/>
</dbReference>
<name>A0A0M0LLB4_9BACL</name>
<evidence type="ECO:0000256" key="3">
    <source>
        <dbReference type="ARBA" id="ARBA00022833"/>
    </source>
</evidence>
<evidence type="ECO:0000313" key="6">
    <source>
        <dbReference type="Proteomes" id="UP000036867"/>
    </source>
</evidence>
<organism evidence="5 6">
    <name type="scientific">Viridibacillus arvi</name>
    <dbReference type="NCBI Taxonomy" id="263475"/>
    <lineage>
        <taxon>Bacteria</taxon>
        <taxon>Bacillati</taxon>
        <taxon>Bacillota</taxon>
        <taxon>Bacilli</taxon>
        <taxon>Bacillales</taxon>
        <taxon>Caryophanaceae</taxon>
        <taxon>Viridibacillus</taxon>
    </lineage>
</organism>
<reference evidence="6" key="1">
    <citation type="submission" date="2015-08" db="EMBL/GenBank/DDBJ databases">
        <title>Fjat-10028 dsm 16317.</title>
        <authorList>
            <person name="Liu B."/>
            <person name="Wang J."/>
            <person name="Zhu Y."/>
            <person name="Liu G."/>
            <person name="Chen Q."/>
            <person name="Chen Z."/>
            <person name="Lan J."/>
            <person name="Che J."/>
            <person name="Ge C."/>
            <person name="Shi H."/>
            <person name="Pan Z."/>
            <person name="Liu X."/>
        </authorList>
    </citation>
    <scope>NUCLEOTIDE SEQUENCE [LARGE SCALE GENOMIC DNA]</scope>
    <source>
        <strain evidence="6">DSM 16317</strain>
    </source>
</reference>
<keyword evidence="1" id="KW-0479">Metal-binding</keyword>
<keyword evidence="3" id="KW-0862">Zinc</keyword>
<dbReference type="InterPro" id="IPR052604">
    <property type="entry name" value="Mito_Tim_assembly_helper"/>
</dbReference>
<evidence type="ECO:0000256" key="2">
    <source>
        <dbReference type="ARBA" id="ARBA00022771"/>
    </source>
</evidence>
<dbReference type="PANTHER" id="PTHR28082:SF1">
    <property type="entry name" value="HELPER OF TIM PROTEIN 13"/>
    <property type="match status" value="1"/>
</dbReference>
<dbReference type="GO" id="GO:0008270">
    <property type="term" value="F:zinc ion binding"/>
    <property type="evidence" value="ECO:0007669"/>
    <property type="project" value="UniProtKB-KW"/>
</dbReference>
<dbReference type="RefSeq" id="WP_053415619.1">
    <property type="nucleotide sequence ID" value="NZ_LILB01000001.1"/>
</dbReference>
<dbReference type="Proteomes" id="UP000036867">
    <property type="component" value="Unassembled WGS sequence"/>
</dbReference>
<dbReference type="PROSITE" id="PS51266">
    <property type="entry name" value="ZF_CHY"/>
    <property type="match status" value="1"/>
</dbReference>
<dbReference type="Pfam" id="PF05495">
    <property type="entry name" value="zf-CHY"/>
    <property type="match status" value="1"/>
</dbReference>
<dbReference type="STRING" id="263475.AMD00_03105"/>
<dbReference type="PATRIC" id="fig|263475.3.peg.985"/>
<dbReference type="PIRSF" id="PIRSF017292">
    <property type="entry name" value="UCP017292_Znf_CHY"/>
    <property type="match status" value="1"/>
</dbReference>
<dbReference type="SUPFAM" id="SSF161219">
    <property type="entry name" value="CHY zinc finger-like"/>
    <property type="match status" value="1"/>
</dbReference>
<proteinExistence type="predicted"/>
<evidence type="ECO:0000259" key="4">
    <source>
        <dbReference type="PROSITE" id="PS51266"/>
    </source>
</evidence>
<keyword evidence="6" id="KW-1185">Reference proteome</keyword>
<dbReference type="PANTHER" id="PTHR28082">
    <property type="entry name" value="ZINC FINGER PROTEIN"/>
    <property type="match status" value="1"/>
</dbReference>
<dbReference type="AlphaFoldDB" id="A0A0M0LLB4"/>